<proteinExistence type="predicted"/>
<organism evidence="2 3">
    <name type="scientific">Providencia alcalifaciens</name>
    <dbReference type="NCBI Taxonomy" id="126385"/>
    <lineage>
        <taxon>Bacteria</taxon>
        <taxon>Pseudomonadati</taxon>
        <taxon>Pseudomonadota</taxon>
        <taxon>Gammaproteobacteria</taxon>
        <taxon>Enterobacterales</taxon>
        <taxon>Morganellaceae</taxon>
        <taxon>Providencia</taxon>
    </lineage>
</organism>
<dbReference type="RefSeq" id="WP_108479550.1">
    <property type="nucleotide sequence ID" value="NZ_JADSSX010000001.1"/>
</dbReference>
<reference evidence="2 3" key="1">
    <citation type="submission" date="2019-03" db="EMBL/GenBank/DDBJ databases">
        <title>Genomic analyses of the natural microbiome of Caenorhabditis elegans.</title>
        <authorList>
            <person name="Samuel B."/>
        </authorList>
    </citation>
    <scope>NUCLEOTIDE SEQUENCE [LARGE SCALE GENOMIC DNA]</scope>
    <source>
        <strain evidence="2 3">JUb102</strain>
    </source>
</reference>
<evidence type="ECO:0000313" key="3">
    <source>
        <dbReference type="Proteomes" id="UP000295055"/>
    </source>
</evidence>
<dbReference type="AlphaFoldDB" id="A0A4R3NYS1"/>
<protein>
    <submittedName>
        <fullName evidence="2">Uncharacterized protein</fullName>
    </submittedName>
</protein>
<evidence type="ECO:0000256" key="1">
    <source>
        <dbReference type="SAM" id="SignalP"/>
    </source>
</evidence>
<name>A0A4R3NYS1_9GAMM</name>
<dbReference type="OrthoDB" id="9872882at2"/>
<gene>
    <name evidence="2" type="ORF">EC835_101339</name>
</gene>
<keyword evidence="1" id="KW-0732">Signal</keyword>
<sequence length="165" mass="18030">MFKKLLLSIILSGTVVSGAMANSTCLPVTNQSLTKSGLPTPKNSTSFANYTEVTNSVFSAITKDMTSEERNDVVCTKDAFSYSIYMSNEQKIAKICETKSGCDDLKTIFLVIANIDINEGTEAKLKAAMAKAGITETNIRDTPAKLEQFIGQYETQFTQHFGDLE</sequence>
<feature type="chain" id="PRO_5020834205" evidence="1">
    <location>
        <begin position="22"/>
        <end position="165"/>
    </location>
</feature>
<feature type="signal peptide" evidence="1">
    <location>
        <begin position="1"/>
        <end position="21"/>
    </location>
</feature>
<evidence type="ECO:0000313" key="2">
    <source>
        <dbReference type="EMBL" id="TCT38340.1"/>
    </source>
</evidence>
<accession>A0A4R3NYS1</accession>
<comment type="caution">
    <text evidence="2">The sequence shown here is derived from an EMBL/GenBank/DDBJ whole genome shotgun (WGS) entry which is preliminary data.</text>
</comment>
<dbReference type="Proteomes" id="UP000295055">
    <property type="component" value="Unassembled WGS sequence"/>
</dbReference>
<dbReference type="EMBL" id="SMAS01000001">
    <property type="protein sequence ID" value="TCT38340.1"/>
    <property type="molecule type" value="Genomic_DNA"/>
</dbReference>